<evidence type="ECO:0000313" key="2">
    <source>
        <dbReference type="EMBL" id="VDO13098.1"/>
    </source>
</evidence>
<name>A0A0R3TX60_RODNA</name>
<reference evidence="2 3" key="2">
    <citation type="submission" date="2018-11" db="EMBL/GenBank/DDBJ databases">
        <authorList>
            <consortium name="Pathogen Informatics"/>
        </authorList>
    </citation>
    <scope>NUCLEOTIDE SEQUENCE [LARGE SCALE GENOMIC DNA]</scope>
</reference>
<protein>
    <submittedName>
        <fullName evidence="4">Flocculation protein FLO11-like</fullName>
    </submittedName>
</protein>
<feature type="region of interest" description="Disordered" evidence="1">
    <location>
        <begin position="329"/>
        <end position="355"/>
    </location>
</feature>
<evidence type="ECO:0000313" key="4">
    <source>
        <dbReference type="WBParaSite" id="HNAJ_0001244801-mRNA-1"/>
    </source>
</evidence>
<feature type="region of interest" description="Disordered" evidence="1">
    <location>
        <begin position="1"/>
        <end position="229"/>
    </location>
</feature>
<evidence type="ECO:0000313" key="3">
    <source>
        <dbReference type="Proteomes" id="UP000278807"/>
    </source>
</evidence>
<sequence>SATSPNKENSPSRANSKLQASSSQEKIAENSESTSKSNEDMAFESAKVEVTPAFTQSPPGEISGLATIEDESYNSTSLIKSPARDSSNPQLPGSSDSSAQPISSEGNKSNEKQNVVLSGSPAERDELLELSKSSSSQPSPSEGDNSKGIPLVASSDKDKKKVASQAVALETSDSSLPSSLSKDNSSKRIRLAEHKSPAKNATLGSRKSKLLASSGPTKPSEINKSEKSMPELSVVSINSLGFLLLSAKRVPEIPRRILTPKVQSHKVIPNLPSRTDFASADRIQTRPMGIRRRKPAALPMSLEDIVTRKFSKSVFRWFDALTTHQSERVSKDPRDIPSLQIPESSTSLIKPNSQEGISTVKSISLVEESKSTEEVDNQPTISPPICSSSLPQLFVPKTPEKPAPHARFSSASPNYLPVPQSTGFNVPEKPASNIQNFTSSPKLLEQSDNRHNASPAASKSTGPKPSEKHIPNIQNSPSSPKLLEQSDNRHNASPPASKSTGPKPSEKPEPFLSSDVELLRSCLPLGSCVAVESGIVTSSQTQSLFDSLLDYFVGKQPTPPTASSSNLNMDIICDALTESLEIVLKSNPDLPLFPPPVCAVRAATLLKSINKGSDISAFNSWFRVRTHASKKKARCPPKSPTLLFRLAQTSFLTCDLSKREDLLYQLSNFLAFNGYDSAPLTCLLLAFQSNPSSPPSSLDSAYQFLAWKERDQCPDSNEFVTALCQVSFYSDSPSITLLREFVSSLVNDFCYGKKDQEDTPENREDIARALRLVFTFHAFTELDVKKSAANRFGLAGWLLKVRLLNWINSLEKGVEMCASTSKLLLRICSLTVDIILLTTQLDMQMNSHKTTAKVLSPCQRGLTYCSDKLFEVLISIPNTFREHIPCIVVCLLRLAPCLSEEQISKLRIYLIDLSKEDLSTHEPLMLPSILPPLQNAFVNHILDRLKLSSNHPLVQVLKKILNLTL</sequence>
<proteinExistence type="predicted"/>
<feature type="compositionally biased region" description="Polar residues" evidence="1">
    <location>
        <begin position="432"/>
        <end position="441"/>
    </location>
</feature>
<feature type="compositionally biased region" description="Basic and acidic residues" evidence="1">
    <location>
        <begin position="184"/>
        <end position="196"/>
    </location>
</feature>
<dbReference type="OrthoDB" id="6240440at2759"/>
<dbReference type="WBParaSite" id="HNAJ_0001244801-mRNA-1">
    <property type="protein sequence ID" value="HNAJ_0001244801-mRNA-1"/>
    <property type="gene ID" value="HNAJ_0001244801"/>
</dbReference>
<feature type="compositionally biased region" description="Polar residues" evidence="1">
    <location>
        <begin position="409"/>
        <end position="424"/>
    </location>
</feature>
<keyword evidence="3" id="KW-1185">Reference proteome</keyword>
<gene>
    <name evidence="2" type="ORF">HNAJ_LOCUS12433</name>
</gene>
<feature type="compositionally biased region" description="Polar residues" evidence="1">
    <location>
        <begin position="1"/>
        <end position="36"/>
    </location>
</feature>
<dbReference type="Proteomes" id="UP000278807">
    <property type="component" value="Unassembled WGS sequence"/>
</dbReference>
<reference evidence="4" key="1">
    <citation type="submission" date="2017-02" db="UniProtKB">
        <authorList>
            <consortium name="WormBaseParasite"/>
        </authorList>
    </citation>
    <scope>IDENTIFICATION</scope>
</reference>
<feature type="compositionally biased region" description="Polar residues" evidence="1">
    <location>
        <begin position="73"/>
        <end position="117"/>
    </location>
</feature>
<feature type="compositionally biased region" description="Polar residues" evidence="1">
    <location>
        <begin position="377"/>
        <end position="391"/>
    </location>
</feature>
<dbReference type="AlphaFoldDB" id="A0A0R3TX60"/>
<feature type="region of interest" description="Disordered" evidence="1">
    <location>
        <begin position="369"/>
        <end position="511"/>
    </location>
</feature>
<feature type="compositionally biased region" description="Low complexity" evidence="1">
    <location>
        <begin position="163"/>
        <end position="183"/>
    </location>
</feature>
<feature type="compositionally biased region" description="Low complexity" evidence="1">
    <location>
        <begin position="130"/>
        <end position="142"/>
    </location>
</feature>
<organism evidence="4">
    <name type="scientific">Rodentolepis nana</name>
    <name type="common">Dwarf tapeworm</name>
    <name type="synonym">Hymenolepis nana</name>
    <dbReference type="NCBI Taxonomy" id="102285"/>
    <lineage>
        <taxon>Eukaryota</taxon>
        <taxon>Metazoa</taxon>
        <taxon>Spiralia</taxon>
        <taxon>Lophotrochozoa</taxon>
        <taxon>Platyhelminthes</taxon>
        <taxon>Cestoda</taxon>
        <taxon>Eucestoda</taxon>
        <taxon>Cyclophyllidea</taxon>
        <taxon>Hymenolepididae</taxon>
        <taxon>Rodentolepis</taxon>
    </lineage>
</organism>
<evidence type="ECO:0000256" key="1">
    <source>
        <dbReference type="SAM" id="MobiDB-lite"/>
    </source>
</evidence>
<dbReference type="EMBL" id="UZAE01014309">
    <property type="protein sequence ID" value="VDO13098.1"/>
    <property type="molecule type" value="Genomic_DNA"/>
</dbReference>
<feature type="compositionally biased region" description="Polar residues" evidence="1">
    <location>
        <begin position="341"/>
        <end position="355"/>
    </location>
</feature>
<accession>A0A0R3TX60</accession>